<dbReference type="AlphaFoldDB" id="V8QNK7"/>
<dbReference type="PATRIC" id="fig|1424334.3.peg.4000"/>
<organism evidence="2 3">
    <name type="scientific">Advenella kashmirensis W13003</name>
    <dbReference type="NCBI Taxonomy" id="1424334"/>
    <lineage>
        <taxon>Bacteria</taxon>
        <taxon>Pseudomonadati</taxon>
        <taxon>Pseudomonadota</taxon>
        <taxon>Betaproteobacteria</taxon>
        <taxon>Burkholderiales</taxon>
        <taxon>Alcaligenaceae</taxon>
    </lineage>
</organism>
<protein>
    <submittedName>
        <fullName evidence="2">Uncharacterized protein</fullName>
    </submittedName>
</protein>
<evidence type="ECO:0000313" key="3">
    <source>
        <dbReference type="Proteomes" id="UP000018733"/>
    </source>
</evidence>
<dbReference type="STRING" id="1424334.W822_19920"/>
<dbReference type="Proteomes" id="UP000018733">
    <property type="component" value="Unassembled WGS sequence"/>
</dbReference>
<dbReference type="HOGENOM" id="CLU_2152942_0_0_4"/>
<keyword evidence="1" id="KW-0175">Coiled coil</keyword>
<proteinExistence type="predicted"/>
<sequence>MKQFPLTRTDLIKIRDTNKSEQVRVLLREISRLHQVMRSLNIQVERIRIAVANGRAADDIIFDAAERILEHEMRLYGPPPFDYKRDRKQAQLEASEKLIDEALKREANVRKNQTGK</sequence>
<keyword evidence="3" id="KW-1185">Reference proteome</keyword>
<reference evidence="2 3" key="1">
    <citation type="journal article" date="2014" name="Genome Announc.">
        <title>Draft Genome Sequence of Advenella kashmirensis Strain W13003, a Polycyclic Aromatic Hydrocarbon-Degrading Bacterium.</title>
        <authorList>
            <person name="Wang X."/>
            <person name="Jin D."/>
            <person name="Zhou L."/>
            <person name="Wu L."/>
            <person name="An W."/>
            <person name="Zhao L."/>
        </authorList>
    </citation>
    <scope>NUCLEOTIDE SEQUENCE [LARGE SCALE GENOMIC DNA]</scope>
    <source>
        <strain evidence="2 3">W13003</strain>
    </source>
</reference>
<evidence type="ECO:0000313" key="2">
    <source>
        <dbReference type="EMBL" id="ETF00923.1"/>
    </source>
</evidence>
<gene>
    <name evidence="2" type="ORF">W822_19920</name>
</gene>
<accession>V8QNK7</accession>
<comment type="caution">
    <text evidence="2">The sequence shown here is derived from an EMBL/GenBank/DDBJ whole genome shotgun (WGS) entry which is preliminary data.</text>
</comment>
<name>V8QNK7_9BURK</name>
<feature type="coiled-coil region" evidence="1">
    <location>
        <begin position="85"/>
        <end position="112"/>
    </location>
</feature>
<dbReference type="EMBL" id="AYXT01000013">
    <property type="protein sequence ID" value="ETF00923.1"/>
    <property type="molecule type" value="Genomic_DNA"/>
</dbReference>
<dbReference type="RefSeq" id="WP_024006911.1">
    <property type="nucleotide sequence ID" value="NZ_KI650982.1"/>
</dbReference>
<evidence type="ECO:0000256" key="1">
    <source>
        <dbReference type="SAM" id="Coils"/>
    </source>
</evidence>
<dbReference type="OrthoDB" id="9887915at2"/>